<dbReference type="AlphaFoldDB" id="A0A3P3D952"/>
<dbReference type="EMBL" id="RRAZ01000039">
    <property type="protein sequence ID" value="RRH69972.1"/>
    <property type="molecule type" value="Genomic_DNA"/>
</dbReference>
<keyword evidence="3" id="KW-1185">Reference proteome</keyword>
<accession>A0A3P3D952</accession>
<dbReference type="Proteomes" id="UP000282125">
    <property type="component" value="Unassembled WGS sequence"/>
</dbReference>
<comment type="caution">
    <text evidence="2">The sequence shown here is derived from an EMBL/GenBank/DDBJ whole genome shotgun (WGS) entry which is preliminary data.</text>
</comment>
<dbReference type="RefSeq" id="WP_124966525.1">
    <property type="nucleotide sequence ID" value="NZ_RRAZ01000039.1"/>
</dbReference>
<reference evidence="2 3" key="1">
    <citation type="submission" date="2018-11" db="EMBL/GenBank/DDBJ databases">
        <title>Gemmobacter sp. nov., YIM 102744-1 draft genome.</title>
        <authorList>
            <person name="Li G."/>
            <person name="Jiang Y."/>
        </authorList>
    </citation>
    <scope>NUCLEOTIDE SEQUENCE [LARGE SCALE GENOMIC DNA]</scope>
    <source>
        <strain evidence="2 3">YIM 102744-1</strain>
    </source>
</reference>
<feature type="region of interest" description="Disordered" evidence="1">
    <location>
        <begin position="119"/>
        <end position="150"/>
    </location>
</feature>
<sequence>MMQNRVALLFLSAWGAYNKGDIAGFDADQAEALEAKGVAKKAPAQPAAQLASLSIELDAEAFRKSEAFGEIAAQLEAATEALNAREVALDERAAELAGLEYELDQRQAAIAAIEAELGEEPGETEVVETEAEAEPAPAPAKASGLPKQGR</sequence>
<dbReference type="OrthoDB" id="7693149at2"/>
<evidence type="ECO:0000313" key="2">
    <source>
        <dbReference type="EMBL" id="RRH69972.1"/>
    </source>
</evidence>
<feature type="compositionally biased region" description="Acidic residues" evidence="1">
    <location>
        <begin position="119"/>
        <end position="133"/>
    </location>
</feature>
<organism evidence="2 3">
    <name type="scientific">Falsigemmobacter faecalis</name>
    <dbReference type="NCBI Taxonomy" id="2488730"/>
    <lineage>
        <taxon>Bacteria</taxon>
        <taxon>Pseudomonadati</taxon>
        <taxon>Pseudomonadota</taxon>
        <taxon>Alphaproteobacteria</taxon>
        <taxon>Rhodobacterales</taxon>
        <taxon>Paracoccaceae</taxon>
        <taxon>Falsigemmobacter</taxon>
    </lineage>
</organism>
<evidence type="ECO:0000313" key="3">
    <source>
        <dbReference type="Proteomes" id="UP000282125"/>
    </source>
</evidence>
<protein>
    <submittedName>
        <fullName evidence="2">Uncharacterized protein</fullName>
    </submittedName>
</protein>
<proteinExistence type="predicted"/>
<name>A0A3P3D952_9RHOB</name>
<gene>
    <name evidence="2" type="ORF">EG244_17805</name>
</gene>
<evidence type="ECO:0000256" key="1">
    <source>
        <dbReference type="SAM" id="MobiDB-lite"/>
    </source>
</evidence>